<dbReference type="EMBL" id="AE007872">
    <property type="protein sequence ID" value="AAK90729.2"/>
    <property type="molecule type" value="Genomic_DNA"/>
</dbReference>
<accession>Q8U5T5</accession>
<reference evidence="1 2" key="1">
    <citation type="journal article" date="2001" name="Science">
        <title>The genome of the natural genetic engineer Agrobacterium tumefaciens C58.</title>
        <authorList>
            <person name="Wood D.W."/>
            <person name="Setubal J.C."/>
            <person name="Kaul R."/>
            <person name="Monks D.E."/>
            <person name="Kitajima J.P."/>
            <person name="Okura V.K."/>
            <person name="Zhou Y."/>
            <person name="Chen L."/>
            <person name="Wood G.E."/>
            <person name="Almeida N.F.Jr."/>
            <person name="Woo L."/>
            <person name="Chen Y."/>
            <person name="Paulsen I.T."/>
            <person name="Eisen J.A."/>
            <person name="Karp P.D."/>
            <person name="Bovee D.Sr."/>
            <person name="Chapman P."/>
            <person name="Clendenning J."/>
            <person name="Deatherage G."/>
            <person name="Gillet W."/>
            <person name="Grant C."/>
            <person name="Kutyavin T."/>
            <person name="Levy R."/>
            <person name="Li M.J."/>
            <person name="McClelland E."/>
            <person name="Palmieri A."/>
            <person name="Raymond C."/>
            <person name="Rouse G."/>
            <person name="Saenphimmachak C."/>
            <person name="Wu Z."/>
            <person name="Romero P."/>
            <person name="Gordon D."/>
            <person name="Zhang S."/>
            <person name="Yoo H."/>
            <person name="Tao Y."/>
            <person name="Biddle P."/>
            <person name="Jung M."/>
            <person name="Krespan W."/>
            <person name="Perry M."/>
            <person name="Gordon-Kamm B."/>
            <person name="Liao L."/>
            <person name="Kim S."/>
            <person name="Hendrick C."/>
            <person name="Zhao Z.Y."/>
            <person name="Dolan M."/>
            <person name="Chumley F."/>
            <person name="Tingey S.V."/>
            <person name="Tomb J.F."/>
            <person name="Gordon M.P."/>
            <person name="Olson M.V."/>
            <person name="Nester E.W."/>
        </authorList>
    </citation>
    <scope>NUCLEOTIDE SEQUENCE [LARGE SCALE GENOMIC DNA]</scope>
    <source>
        <strain evidence="2">C58 / ATCC 33970</strain>
    </source>
</reference>
<dbReference type="Proteomes" id="UP000000813">
    <property type="component" value="Plasmid At"/>
</dbReference>
<name>Q8U5T5_AGRFC</name>
<sequence>MIGRTNDVSFVLEKHWERLLKEIAACEMAVREIETDLRLRAMSNDANDRELALPRRLKGEKADLLHRYQNLREAFIALLCENDIAAEQFPG</sequence>
<keyword evidence="2" id="KW-1185">Reference proteome</keyword>
<keyword evidence="1" id="KW-0614">Plasmid</keyword>
<protein>
    <submittedName>
        <fullName evidence="1">Uncharacterized protein</fullName>
    </submittedName>
</protein>
<dbReference type="KEGG" id="atu:Atu5355"/>
<geneLocation type="plasmid" evidence="1 2">
    <name>At</name>
</geneLocation>
<organism evidence="1 2">
    <name type="scientific">Agrobacterium fabrum (strain C58 / ATCC 33970)</name>
    <name type="common">Agrobacterium tumefaciens (strain C58)</name>
    <dbReference type="NCBI Taxonomy" id="176299"/>
    <lineage>
        <taxon>Bacteria</taxon>
        <taxon>Pseudomonadati</taxon>
        <taxon>Pseudomonadota</taxon>
        <taxon>Alphaproteobacteria</taxon>
        <taxon>Hyphomicrobiales</taxon>
        <taxon>Rhizobiaceae</taxon>
        <taxon>Rhizobium/Agrobacterium group</taxon>
        <taxon>Agrobacterium</taxon>
        <taxon>Agrobacterium tumefaciens complex</taxon>
    </lineage>
</organism>
<reference evidence="1 2" key="2">
    <citation type="journal article" date="2001" name="Science">
        <title>Genome sequence of the plant pathogen and biotechnology agent Agrobacterium tumefaciens C58.</title>
        <authorList>
            <person name="Goodner B."/>
            <person name="Hinkle G."/>
            <person name="Gattung S."/>
            <person name="Miller N."/>
            <person name="Blanchard M."/>
            <person name="Qurollo B."/>
            <person name="Goldman B.S."/>
            <person name="Cao Y."/>
            <person name="Askenazi M."/>
            <person name="Halling C."/>
            <person name="Mullin L."/>
            <person name="Houmiel K."/>
            <person name="Gordon J."/>
            <person name="Vaudin M."/>
            <person name="Iartchouk O."/>
            <person name="Epp A."/>
            <person name="Liu F."/>
            <person name="Wollam C."/>
            <person name="Allinger M."/>
            <person name="Doughty D."/>
            <person name="Scott C."/>
            <person name="Lappas C."/>
            <person name="Markelz B."/>
            <person name="Flanagan C."/>
            <person name="Crowell C."/>
            <person name="Gurson J."/>
            <person name="Lomo C."/>
            <person name="Sear C."/>
            <person name="Strub G."/>
            <person name="Cielo C."/>
            <person name="Slater S."/>
        </authorList>
    </citation>
    <scope>NUCLEOTIDE SEQUENCE [LARGE SCALE GENOMIC DNA]</scope>
    <source>
        <strain evidence="2">C58 / ATCC 33970</strain>
    </source>
</reference>
<evidence type="ECO:0000313" key="1">
    <source>
        <dbReference type="EMBL" id="AAK90729.2"/>
    </source>
</evidence>
<proteinExistence type="predicted"/>
<evidence type="ECO:0000313" key="2">
    <source>
        <dbReference type="Proteomes" id="UP000000813"/>
    </source>
</evidence>
<dbReference type="HOGENOM" id="CLU_2587315_0_0_5"/>
<dbReference type="BioCyc" id="AGRO:ATU5355-MONOMER"/>
<gene>
    <name evidence="1" type="ordered locus">Atu5355</name>
</gene>
<dbReference type="AlphaFoldDB" id="Q8U5T5"/>
<dbReference type="OrthoDB" id="8388664at2"/>
<dbReference type="EnsemblBacteria" id="AAK90729">
    <property type="protein sequence ID" value="AAK90729"/>
    <property type="gene ID" value="Atu5355"/>
</dbReference>